<feature type="region of interest" description="Disordered" evidence="11">
    <location>
        <begin position="308"/>
        <end position="329"/>
    </location>
</feature>
<feature type="coiled-coil region" evidence="10">
    <location>
        <begin position="346"/>
        <end position="395"/>
    </location>
</feature>
<dbReference type="PANTHER" id="PTHR12268">
    <property type="entry name" value="E3 UBIQUITIN-PROTEIN LIGASE KCMF1"/>
    <property type="match status" value="1"/>
</dbReference>
<dbReference type="RefSeq" id="XP_011309442.1">
    <property type="nucleotide sequence ID" value="XM_011311140.1"/>
</dbReference>
<evidence type="ECO:0000259" key="12">
    <source>
        <dbReference type="PROSITE" id="PS50135"/>
    </source>
</evidence>
<evidence type="ECO:0000256" key="3">
    <source>
        <dbReference type="ARBA" id="ARBA00022490"/>
    </source>
</evidence>
<feature type="region of interest" description="Disordered" evidence="11">
    <location>
        <begin position="470"/>
        <end position="490"/>
    </location>
</feature>
<protein>
    <submittedName>
        <fullName evidence="13">Dys_4 protein</fullName>
    </submittedName>
    <submittedName>
        <fullName evidence="15 16">Dystrophin-1</fullName>
    </submittedName>
</protein>
<comment type="subcellular location">
    <subcellularLocation>
        <location evidence="2">Cell membrane</location>
        <location evidence="2">Sarcolemma</location>
        <topology evidence="2">Peripheral membrane protein</topology>
        <orientation evidence="2">Cytoplasmic side</orientation>
    </subcellularLocation>
    <subcellularLocation>
        <location evidence="1">Cytoplasm</location>
        <location evidence="1">Cytoskeleton</location>
    </subcellularLocation>
</comment>
<reference evidence="15 16" key="2">
    <citation type="submission" date="2025-04" db="UniProtKB">
        <authorList>
            <consortium name="RefSeq"/>
        </authorList>
    </citation>
    <scope>IDENTIFICATION</scope>
    <source>
        <strain evidence="15 16">USDA-PBARC FA_bdor</strain>
        <tissue evidence="15 16">Whole organism</tissue>
    </source>
</reference>
<dbReference type="PANTHER" id="PTHR12268:SF14">
    <property type="entry name" value="DYSTROPHIN-1"/>
    <property type="match status" value="1"/>
</dbReference>
<dbReference type="EMBL" id="GBYB01000963">
    <property type="protein sequence ID" value="JAG70730.1"/>
    <property type="molecule type" value="Transcribed_RNA"/>
</dbReference>
<keyword evidence="7" id="KW-0106">Calcium</keyword>
<gene>
    <name evidence="13" type="primary">Dys_4</name>
    <name evidence="15 16" type="synonym">LOC105270297</name>
    <name evidence="13" type="ORF">g.28789</name>
</gene>
<dbReference type="Gene3D" id="3.30.60.90">
    <property type="match status" value="1"/>
</dbReference>
<evidence type="ECO:0000256" key="9">
    <source>
        <dbReference type="PROSITE-ProRule" id="PRU00228"/>
    </source>
</evidence>
<dbReference type="GO" id="GO:0005737">
    <property type="term" value="C:cytoplasm"/>
    <property type="evidence" value="ECO:0007669"/>
    <property type="project" value="UniProtKB-SubCell"/>
</dbReference>
<evidence type="ECO:0000256" key="8">
    <source>
        <dbReference type="ARBA" id="ARBA00023212"/>
    </source>
</evidence>
<evidence type="ECO:0000256" key="10">
    <source>
        <dbReference type="SAM" id="Coils"/>
    </source>
</evidence>
<keyword evidence="4" id="KW-0479">Metal-binding</keyword>
<dbReference type="Pfam" id="PF09069">
    <property type="entry name" value="EF-hand_3"/>
    <property type="match status" value="1"/>
</dbReference>
<dbReference type="SUPFAM" id="SSF47473">
    <property type="entry name" value="EF-hand"/>
    <property type="match status" value="2"/>
</dbReference>
<evidence type="ECO:0000256" key="1">
    <source>
        <dbReference type="ARBA" id="ARBA00004245"/>
    </source>
</evidence>
<keyword evidence="14" id="KW-1185">Reference proteome</keyword>
<dbReference type="InterPro" id="IPR000433">
    <property type="entry name" value="Znf_ZZ"/>
</dbReference>
<organism evidence="13">
    <name type="scientific">Fopius arisanus</name>
    <dbReference type="NCBI Taxonomy" id="64838"/>
    <lineage>
        <taxon>Eukaryota</taxon>
        <taxon>Metazoa</taxon>
        <taxon>Ecdysozoa</taxon>
        <taxon>Arthropoda</taxon>
        <taxon>Hexapoda</taxon>
        <taxon>Insecta</taxon>
        <taxon>Pterygota</taxon>
        <taxon>Neoptera</taxon>
        <taxon>Endopterygota</taxon>
        <taxon>Hymenoptera</taxon>
        <taxon>Apocrita</taxon>
        <taxon>Ichneumonoidea</taxon>
        <taxon>Braconidae</taxon>
        <taxon>Opiinae</taxon>
        <taxon>Fopius</taxon>
    </lineage>
</organism>
<dbReference type="Pfam" id="PF00569">
    <property type="entry name" value="ZZ"/>
    <property type="match status" value="1"/>
</dbReference>
<dbReference type="InterPro" id="IPR015154">
    <property type="entry name" value="EF-hand_dom_typ2"/>
</dbReference>
<evidence type="ECO:0000256" key="7">
    <source>
        <dbReference type="ARBA" id="ARBA00022837"/>
    </source>
</evidence>
<dbReference type="InterPro" id="IPR050774">
    <property type="entry name" value="KCMF1/Dystrophin"/>
</dbReference>
<keyword evidence="10" id="KW-0175">Coiled coil</keyword>
<keyword evidence="6" id="KW-0862">Zinc</keyword>
<feature type="compositionally biased region" description="Polar residues" evidence="11">
    <location>
        <begin position="479"/>
        <end position="490"/>
    </location>
</feature>
<dbReference type="SUPFAM" id="SSF57850">
    <property type="entry name" value="RING/U-box"/>
    <property type="match status" value="1"/>
</dbReference>
<evidence type="ECO:0000313" key="13">
    <source>
        <dbReference type="EMBL" id="JAG70730.1"/>
    </source>
</evidence>
<feature type="domain" description="ZZ-type" evidence="12">
    <location>
        <begin position="229"/>
        <end position="285"/>
    </location>
</feature>
<dbReference type="SMART" id="SM00291">
    <property type="entry name" value="ZnF_ZZ"/>
    <property type="match status" value="1"/>
</dbReference>
<accession>A0A9R1TI67</accession>
<dbReference type="InterPro" id="IPR011992">
    <property type="entry name" value="EF-hand-dom_pair"/>
</dbReference>
<sequence>MFQEDFLRDVARAIEGCNTIRYPTYRTAAKVQILHRELNMQYVELKIVMGVFERHRLSVTENSVPLDETEIEDVISDIYFASHKECEVDFDVNQATKLAVNSVLRIFDHDRKGKVSVFPVKVFLTLLCCGKLQEKYEYLYQLLADHNACLSKAALHMLLTNVCKITEMLGESVAYGSHQVQSSIDSCFIESQGCLGVSETEFGIWLMQDPPLLSWISTFNRLKVSENTVHNIKCSTCKITPIHGPRFSCLRCARYHQCQTCFFLGKVSSKHKLKHPVREYCTKTSSKELTKLIVELIRNKLRLCPTQGSSPLAEAQSPESPTSEARGLDTISVRSTVRRRVLSDPQKELQSIINHLEEENRQLQVELMEICGGRAERLQQHRRTVESQLQRLKILKKYLFNGQGITSTQVINRVQSTPMLQPISSRYPALTLPEFELSPITRQLNNDKHQHQVINNGNECQENTYRVSEINQNDESESQEISNTYSNTRVSEPSRIELSTWIGGYRTTIDQTPSGFSQWLSPDNPSMMKHKYSKTIDTDSSLGLPRDTPSSLQRPDKHSQHSSLQNIQGDLNDILNRLQHMVANDCLLEESFSANDNCELKRAATEMEDLLTGLIEGMESRKDKLATIV</sequence>
<dbReference type="OrthoDB" id="10014385at2759"/>
<evidence type="ECO:0000313" key="16">
    <source>
        <dbReference type="RefSeq" id="XP_011309442.1"/>
    </source>
</evidence>
<name>A0A0C9PJ25_9HYME</name>
<dbReference type="KEGG" id="fas:105270297"/>
<dbReference type="RefSeq" id="XP_011309441.1">
    <property type="nucleotide sequence ID" value="XM_011311139.1"/>
</dbReference>
<evidence type="ECO:0000256" key="11">
    <source>
        <dbReference type="SAM" id="MobiDB-lite"/>
    </source>
</evidence>
<dbReference type="InterPro" id="IPR015153">
    <property type="entry name" value="EF-hand_dom_typ1"/>
</dbReference>
<proteinExistence type="predicted"/>
<evidence type="ECO:0000256" key="6">
    <source>
        <dbReference type="ARBA" id="ARBA00022833"/>
    </source>
</evidence>
<dbReference type="AlphaFoldDB" id="A0A0C9PJ25"/>
<dbReference type="GO" id="GO:0046716">
    <property type="term" value="P:muscle cell cellular homeostasis"/>
    <property type="evidence" value="ECO:0007669"/>
    <property type="project" value="UniProtKB-ARBA"/>
</dbReference>
<dbReference type="InterPro" id="IPR043145">
    <property type="entry name" value="Znf_ZZ_sf"/>
</dbReference>
<reference evidence="13" key="1">
    <citation type="submission" date="2015-01" db="EMBL/GenBank/DDBJ databases">
        <title>Transcriptome Assembly of Fopius arisanus.</title>
        <authorList>
            <person name="Geib S."/>
        </authorList>
    </citation>
    <scope>NUCLEOTIDE SEQUENCE</scope>
</reference>
<feature type="region of interest" description="Disordered" evidence="11">
    <location>
        <begin position="535"/>
        <end position="564"/>
    </location>
</feature>
<dbReference type="GO" id="GO:0099536">
    <property type="term" value="P:synaptic signaling"/>
    <property type="evidence" value="ECO:0007669"/>
    <property type="project" value="TreeGrafter"/>
</dbReference>
<dbReference type="PROSITE" id="PS50135">
    <property type="entry name" value="ZF_ZZ_2"/>
    <property type="match status" value="1"/>
</dbReference>
<dbReference type="GO" id="GO:0050804">
    <property type="term" value="P:modulation of chemical synaptic transmission"/>
    <property type="evidence" value="ECO:0007669"/>
    <property type="project" value="UniProtKB-ARBA"/>
</dbReference>
<accession>A0A0C9PJ25</accession>
<dbReference type="Pfam" id="PF09068">
    <property type="entry name" value="EF-hand_2"/>
    <property type="match status" value="1"/>
</dbReference>
<keyword evidence="3" id="KW-0963">Cytoplasm</keyword>
<evidence type="ECO:0000313" key="14">
    <source>
        <dbReference type="Proteomes" id="UP000694866"/>
    </source>
</evidence>
<dbReference type="GO" id="GO:0016010">
    <property type="term" value="C:dystrophin-associated glycoprotein complex"/>
    <property type="evidence" value="ECO:0007669"/>
    <property type="project" value="UniProtKB-ARBA"/>
</dbReference>
<dbReference type="Proteomes" id="UP000694866">
    <property type="component" value="Unplaced"/>
</dbReference>
<accession>A0A9R1THR6</accession>
<dbReference type="GO" id="GO:0008270">
    <property type="term" value="F:zinc ion binding"/>
    <property type="evidence" value="ECO:0007669"/>
    <property type="project" value="UniProtKB-KW"/>
</dbReference>
<keyword evidence="8" id="KW-0206">Cytoskeleton</keyword>
<evidence type="ECO:0000256" key="5">
    <source>
        <dbReference type="ARBA" id="ARBA00022771"/>
    </source>
</evidence>
<keyword evidence="5 9" id="KW-0863">Zinc-finger</keyword>
<dbReference type="GO" id="GO:0045202">
    <property type="term" value="C:synapse"/>
    <property type="evidence" value="ECO:0007669"/>
    <property type="project" value="GOC"/>
</dbReference>
<dbReference type="Gene3D" id="1.10.238.10">
    <property type="entry name" value="EF-hand"/>
    <property type="match status" value="2"/>
</dbReference>
<evidence type="ECO:0000256" key="4">
    <source>
        <dbReference type="ARBA" id="ARBA00022723"/>
    </source>
</evidence>
<dbReference type="GeneID" id="105270297"/>
<evidence type="ECO:0000313" key="15">
    <source>
        <dbReference type="RefSeq" id="XP_011309441.1"/>
    </source>
</evidence>
<evidence type="ECO:0000256" key="2">
    <source>
        <dbReference type="ARBA" id="ARBA00004278"/>
    </source>
</evidence>